<evidence type="ECO:0000313" key="2">
    <source>
        <dbReference type="EMBL" id="RKD32759.1"/>
    </source>
</evidence>
<dbReference type="EMBL" id="MCIB01000009">
    <property type="protein sequence ID" value="RKD32759.1"/>
    <property type="molecule type" value="Genomic_DNA"/>
</dbReference>
<name>A0A419T5Q2_9FIRM</name>
<reference evidence="2 3" key="1">
    <citation type="submission" date="2016-08" db="EMBL/GenBank/DDBJ databases">
        <title>Novel Firmicutes and Novel Genomes.</title>
        <authorList>
            <person name="Poppleton D.I."/>
            <person name="Gribaldo S."/>
        </authorList>
    </citation>
    <scope>NUCLEOTIDE SEQUENCE [LARGE SCALE GENOMIC DNA]</scope>
    <source>
        <strain evidence="2 3">CTT3</strain>
    </source>
</reference>
<dbReference type="Gene3D" id="3.40.50.1950">
    <property type="entry name" value="Flavin prenyltransferase-like"/>
    <property type="match status" value="1"/>
</dbReference>
<dbReference type="Pfam" id="PF02441">
    <property type="entry name" value="Flavoprotein"/>
    <property type="match status" value="1"/>
</dbReference>
<accession>A0A419T5Q2</accession>
<dbReference type="GO" id="GO:0003824">
    <property type="term" value="F:catalytic activity"/>
    <property type="evidence" value="ECO:0007669"/>
    <property type="project" value="InterPro"/>
</dbReference>
<dbReference type="InterPro" id="IPR003382">
    <property type="entry name" value="Flavoprotein"/>
</dbReference>
<dbReference type="InterPro" id="IPR036551">
    <property type="entry name" value="Flavin_trans-like"/>
</dbReference>
<sequence length="253" mass="28512">MNYEQLVNFLVKEVLNRLQNEPKRGLVIYTGGSIGFKEANDQIKKLLRSNWDLTVLLSRGAEKLLTAELIKRKLGIDCGLTDIDIKDVNNLVNDIEIIIVPILTINTAAKIAMGIRDSLTTYIISSAIIKGIPIIAAKDSCKVGDSFSFSKAPKAYVNMIKNHLKRLEDYGIKLVRANQLYKTTINSSIRNKFAVQLEDDSSCKLNKKVITREDLIKLKNKKKKVFVRKDCIITSLAEELARDTGIEIVRKFD</sequence>
<dbReference type="SUPFAM" id="SSF52507">
    <property type="entry name" value="Homo-oligomeric flavin-containing Cys decarboxylases, HFCD"/>
    <property type="match status" value="1"/>
</dbReference>
<dbReference type="AlphaFoldDB" id="A0A419T5Q2"/>
<gene>
    <name evidence="2" type="ORF">BET03_10525</name>
</gene>
<feature type="domain" description="Flavoprotein" evidence="1">
    <location>
        <begin position="26"/>
        <end position="130"/>
    </location>
</feature>
<protein>
    <recommendedName>
        <fullName evidence="1">Flavoprotein domain-containing protein</fullName>
    </recommendedName>
</protein>
<evidence type="ECO:0000259" key="1">
    <source>
        <dbReference type="Pfam" id="PF02441"/>
    </source>
</evidence>
<dbReference type="Proteomes" id="UP000284177">
    <property type="component" value="Unassembled WGS sequence"/>
</dbReference>
<proteinExistence type="predicted"/>
<evidence type="ECO:0000313" key="3">
    <source>
        <dbReference type="Proteomes" id="UP000284177"/>
    </source>
</evidence>
<keyword evidence="3" id="KW-1185">Reference proteome</keyword>
<dbReference type="RefSeq" id="WP_183108746.1">
    <property type="nucleotide sequence ID" value="NZ_MCIB01000009.1"/>
</dbReference>
<comment type="caution">
    <text evidence="2">The sequence shown here is derived from an EMBL/GenBank/DDBJ whole genome shotgun (WGS) entry which is preliminary data.</text>
</comment>
<organism evidence="2 3">
    <name type="scientific">Thermohalobacter berrensis</name>
    <dbReference type="NCBI Taxonomy" id="99594"/>
    <lineage>
        <taxon>Bacteria</taxon>
        <taxon>Bacillati</taxon>
        <taxon>Bacillota</taxon>
        <taxon>Tissierellia</taxon>
        <taxon>Tissierellales</taxon>
        <taxon>Thermohalobacteraceae</taxon>
        <taxon>Thermohalobacter</taxon>
    </lineage>
</organism>